<keyword evidence="2" id="KW-1185">Reference proteome</keyword>
<accession>A0A2I1GAU1</accession>
<proteinExistence type="predicted"/>
<protein>
    <submittedName>
        <fullName evidence="1">Uncharacterized protein</fullName>
    </submittedName>
</protein>
<organism evidence="1 2">
    <name type="scientific">Rhizophagus irregularis</name>
    <dbReference type="NCBI Taxonomy" id="588596"/>
    <lineage>
        <taxon>Eukaryota</taxon>
        <taxon>Fungi</taxon>
        <taxon>Fungi incertae sedis</taxon>
        <taxon>Mucoromycota</taxon>
        <taxon>Glomeromycotina</taxon>
        <taxon>Glomeromycetes</taxon>
        <taxon>Glomerales</taxon>
        <taxon>Glomeraceae</taxon>
        <taxon>Rhizophagus</taxon>
    </lineage>
</organism>
<dbReference type="EMBL" id="LLXI01000270">
    <property type="protein sequence ID" value="PKY43691.1"/>
    <property type="molecule type" value="Genomic_DNA"/>
</dbReference>
<comment type="caution">
    <text evidence="1">The sequence shown here is derived from an EMBL/GenBank/DDBJ whole genome shotgun (WGS) entry which is preliminary data.</text>
</comment>
<evidence type="ECO:0000313" key="2">
    <source>
        <dbReference type="Proteomes" id="UP000234323"/>
    </source>
</evidence>
<dbReference type="Proteomes" id="UP000234323">
    <property type="component" value="Unassembled WGS sequence"/>
</dbReference>
<name>A0A2I1GAU1_9GLOM</name>
<gene>
    <name evidence="1" type="ORF">RhiirA4_457744</name>
</gene>
<sequence>MTIISLKDFLKDFYQKIIDTNNYPFTFENILIEWIKNIDKNTNLILKLMQNHKESKLWFSSIIGFFYQYGIDCIIDKNKALELYLLAINNKENTLEDEFDDNILQNINVNIGKYLLSMFYYKDIILDKINLNKLECSESARKGE</sequence>
<reference evidence="1 2" key="1">
    <citation type="submission" date="2015-10" db="EMBL/GenBank/DDBJ databases">
        <title>Genome analyses suggest a sexual origin of heterokaryosis in a supposedly ancient asexual fungus.</title>
        <authorList>
            <person name="Ropars J."/>
            <person name="Sedzielewska K."/>
            <person name="Noel J."/>
            <person name="Charron P."/>
            <person name="Farinelli L."/>
            <person name="Marton T."/>
            <person name="Kruger M."/>
            <person name="Pelin A."/>
            <person name="Brachmann A."/>
            <person name="Corradi N."/>
        </authorList>
    </citation>
    <scope>NUCLEOTIDE SEQUENCE [LARGE SCALE GENOMIC DNA]</scope>
    <source>
        <strain evidence="1 2">A4</strain>
    </source>
</reference>
<dbReference type="VEuPathDB" id="FungiDB:RhiirA1_450890"/>
<evidence type="ECO:0000313" key="1">
    <source>
        <dbReference type="EMBL" id="PKY43691.1"/>
    </source>
</evidence>
<dbReference type="AlphaFoldDB" id="A0A2I1GAU1"/>
<dbReference type="VEuPathDB" id="FungiDB:FUN_022354"/>